<dbReference type="Proteomes" id="UP000299102">
    <property type="component" value="Unassembled WGS sequence"/>
</dbReference>
<gene>
    <name evidence="2" type="ORF">EVAR_62682_1</name>
</gene>
<evidence type="ECO:0000313" key="2">
    <source>
        <dbReference type="EMBL" id="GBP92194.1"/>
    </source>
</evidence>
<proteinExistence type="predicted"/>
<organism evidence="2 3">
    <name type="scientific">Eumeta variegata</name>
    <name type="common">Bagworm moth</name>
    <name type="synonym">Eumeta japonica</name>
    <dbReference type="NCBI Taxonomy" id="151549"/>
    <lineage>
        <taxon>Eukaryota</taxon>
        <taxon>Metazoa</taxon>
        <taxon>Ecdysozoa</taxon>
        <taxon>Arthropoda</taxon>
        <taxon>Hexapoda</taxon>
        <taxon>Insecta</taxon>
        <taxon>Pterygota</taxon>
        <taxon>Neoptera</taxon>
        <taxon>Endopterygota</taxon>
        <taxon>Lepidoptera</taxon>
        <taxon>Glossata</taxon>
        <taxon>Ditrysia</taxon>
        <taxon>Tineoidea</taxon>
        <taxon>Psychidae</taxon>
        <taxon>Oiketicinae</taxon>
        <taxon>Eumeta</taxon>
    </lineage>
</organism>
<keyword evidence="3" id="KW-1185">Reference proteome</keyword>
<name>A0A4C1ZYV2_EUMVA</name>
<evidence type="ECO:0000256" key="1">
    <source>
        <dbReference type="SAM" id="MobiDB-lite"/>
    </source>
</evidence>
<sequence>MSLFPPTFRARRAHPQENADSQSTRVAGMLKSPTDAFPATSRDMQLCNKTPYNVCRYSRKRCSNGQQTGKQPDLFWNSCVRKFEKYQEWDGVDGKAGRDRGVPYPRQFPSTMSVVGTEELANSCKLTPRRREPA</sequence>
<evidence type="ECO:0000313" key="3">
    <source>
        <dbReference type="Proteomes" id="UP000299102"/>
    </source>
</evidence>
<protein>
    <submittedName>
        <fullName evidence="2">Uncharacterized protein</fullName>
    </submittedName>
</protein>
<comment type="caution">
    <text evidence="2">The sequence shown here is derived from an EMBL/GenBank/DDBJ whole genome shotgun (WGS) entry which is preliminary data.</text>
</comment>
<dbReference type="AlphaFoldDB" id="A0A4C1ZYV2"/>
<reference evidence="2 3" key="1">
    <citation type="journal article" date="2019" name="Commun. Biol.">
        <title>The bagworm genome reveals a unique fibroin gene that provides high tensile strength.</title>
        <authorList>
            <person name="Kono N."/>
            <person name="Nakamura H."/>
            <person name="Ohtoshi R."/>
            <person name="Tomita M."/>
            <person name="Numata K."/>
            <person name="Arakawa K."/>
        </authorList>
    </citation>
    <scope>NUCLEOTIDE SEQUENCE [LARGE SCALE GENOMIC DNA]</scope>
</reference>
<dbReference type="EMBL" id="BGZK01002248">
    <property type="protein sequence ID" value="GBP92194.1"/>
    <property type="molecule type" value="Genomic_DNA"/>
</dbReference>
<accession>A0A4C1ZYV2</accession>
<feature type="region of interest" description="Disordered" evidence="1">
    <location>
        <begin position="1"/>
        <end position="23"/>
    </location>
</feature>